<organism evidence="3 4">
    <name type="scientific">Chitinophaga hostae</name>
    <dbReference type="NCBI Taxonomy" id="2831022"/>
    <lineage>
        <taxon>Bacteria</taxon>
        <taxon>Pseudomonadati</taxon>
        <taxon>Bacteroidota</taxon>
        <taxon>Chitinophagia</taxon>
        <taxon>Chitinophagales</taxon>
        <taxon>Chitinophagaceae</taxon>
        <taxon>Chitinophaga</taxon>
    </lineage>
</organism>
<dbReference type="PANTHER" id="PTHR12277">
    <property type="entry name" value="ALPHA/BETA HYDROLASE DOMAIN-CONTAINING PROTEIN"/>
    <property type="match status" value="1"/>
</dbReference>
<keyword evidence="3" id="KW-0378">Hydrolase</keyword>
<dbReference type="SUPFAM" id="SSF53474">
    <property type="entry name" value="alpha/beta-Hydrolases"/>
    <property type="match status" value="1"/>
</dbReference>
<name>A0ABS5JAD0_9BACT</name>
<gene>
    <name evidence="3" type="ORF">KE626_32845</name>
</gene>
<feature type="transmembrane region" description="Helical" evidence="1">
    <location>
        <begin position="7"/>
        <end position="25"/>
    </location>
</feature>
<keyword evidence="1" id="KW-0472">Membrane</keyword>
<proteinExistence type="predicted"/>
<evidence type="ECO:0000256" key="1">
    <source>
        <dbReference type="SAM" id="Phobius"/>
    </source>
</evidence>
<dbReference type="RefSeq" id="WP_211977325.1">
    <property type="nucleotide sequence ID" value="NZ_CBFHAM010000082.1"/>
</dbReference>
<keyword evidence="4" id="KW-1185">Reference proteome</keyword>
<keyword evidence="1" id="KW-0812">Transmembrane</keyword>
<evidence type="ECO:0000313" key="3">
    <source>
        <dbReference type="EMBL" id="MBS0032167.1"/>
    </source>
</evidence>
<comment type="caution">
    <text evidence="3">The sequence shown here is derived from an EMBL/GenBank/DDBJ whole genome shotgun (WGS) entry which is preliminary data.</text>
</comment>
<dbReference type="InterPro" id="IPR029058">
    <property type="entry name" value="AB_hydrolase_fold"/>
</dbReference>
<dbReference type="GO" id="GO:0016787">
    <property type="term" value="F:hydrolase activity"/>
    <property type="evidence" value="ECO:0007669"/>
    <property type="project" value="UniProtKB-KW"/>
</dbReference>
<dbReference type="EMBL" id="JAGTXB010000029">
    <property type="protein sequence ID" value="MBS0032167.1"/>
    <property type="molecule type" value="Genomic_DNA"/>
</dbReference>
<dbReference type="Pfam" id="PF12146">
    <property type="entry name" value="Hydrolase_4"/>
    <property type="match status" value="1"/>
</dbReference>
<dbReference type="Gene3D" id="3.40.50.1820">
    <property type="entry name" value="alpha/beta hydrolase"/>
    <property type="match status" value="1"/>
</dbReference>
<keyword evidence="1" id="KW-1133">Transmembrane helix</keyword>
<sequence length="265" mass="30171">MKVIGKIAAILVLLYLAVCILVYFIQERLLFFPTKLPADYVFSFREPYEERYIRMNDGVMLHGLLFKTNTSKGLVFYLHGNGGALDGWGEVAATYTRLGYDVFIFDYRGYGKSGGKISSEKQFYEDAQTVYDSIKQFYPEQRITLLGYSVGTGTAAMLAATNHPRRLILQAPYYSMTDMAKHHYAFLPSFLLRYTFPTYQYLERTKVPVTIFHGDQDEVIYYGSSAVKLKPYLKAGDTLITLHGQGHNGMTDNPDYRAALVKVLE</sequence>
<evidence type="ECO:0000313" key="4">
    <source>
        <dbReference type="Proteomes" id="UP000676386"/>
    </source>
</evidence>
<accession>A0ABS5JAD0</accession>
<feature type="domain" description="Serine aminopeptidase S33" evidence="2">
    <location>
        <begin position="71"/>
        <end position="198"/>
    </location>
</feature>
<protein>
    <submittedName>
        <fullName evidence="3">Alpha/beta fold hydrolase</fullName>
    </submittedName>
</protein>
<reference evidence="3 4" key="1">
    <citation type="submission" date="2021-04" db="EMBL/GenBank/DDBJ databases">
        <title>Chitinophaga sp. nov., isolated from the rhizosphere soil.</title>
        <authorList>
            <person name="He S."/>
        </authorList>
    </citation>
    <scope>NUCLEOTIDE SEQUENCE [LARGE SCALE GENOMIC DNA]</scope>
    <source>
        <strain evidence="3 4">2R12</strain>
    </source>
</reference>
<dbReference type="InterPro" id="IPR022742">
    <property type="entry name" value="Hydrolase_4"/>
</dbReference>
<dbReference type="Proteomes" id="UP000676386">
    <property type="component" value="Unassembled WGS sequence"/>
</dbReference>
<dbReference type="PANTHER" id="PTHR12277:SF81">
    <property type="entry name" value="PROTEIN ABHD13"/>
    <property type="match status" value="1"/>
</dbReference>
<evidence type="ECO:0000259" key="2">
    <source>
        <dbReference type="Pfam" id="PF12146"/>
    </source>
</evidence>